<dbReference type="EMBL" id="JAGGJA010000005">
    <property type="protein sequence ID" value="MCW9706930.1"/>
    <property type="molecule type" value="Genomic_DNA"/>
</dbReference>
<sequence>MRLKKVLPFICIIGFIINGCGTESDQQPALHYDVRFPNGVHNEAEITLAMTNLLPGKVNIAMSRTSPGRYALHEFAKNVYNVTATDSKGDTLTIARPDLHHWEVESHDGTIKFHYTLFGTRADGTYSGINEQHAHLNMPASFAWVPNLPNTPITVSFHPPEGSNWKAATQLQPTDDEMRFWAPNYQYFFDSPTELSDHMIAEWPAPADTANQTIGLAVHHNGTQQQVNTYAEMAQKVVAEQVAIYGTPADFDYNTYTFIADYLPYVYGDGMEHRNSTILTSQRSLEGDGALQNLYTLSHEFFHSWNVERIRPQSLEPFKFMEANVSGDLWFAEGFTSYYDDLTIRRAGLISDQKYAADWAGTLNYVLNSPGNSYYNPIEMSRQAPFVDAAASVDAQNKSNTFISYYSWGAVLGLGLDLSLRSTFEDVTLDDYMRRVWEKYGVKEEPYQITDLQETLAEVTDSTEFAEQFFANHIYRGQHVDLKSLFANAGFALQQADTSQPVLSFGTAKIDYRDGQAVVARQTQVGSPLYEAGLNKDDILISLDGEQITNAQILNKLLAKHKADDQLPVKYSSLGVEKEGIIRLAKNPALEVIPYEQLDDRSLTDEMKAFRQNWLGSKAGK</sequence>
<dbReference type="InterPro" id="IPR040756">
    <property type="entry name" value="Peptidase_M61_N"/>
</dbReference>
<dbReference type="SUPFAM" id="SSF55486">
    <property type="entry name" value="Metalloproteases ('zincins'), catalytic domain"/>
    <property type="match status" value="1"/>
</dbReference>
<dbReference type="InterPro" id="IPR036034">
    <property type="entry name" value="PDZ_sf"/>
</dbReference>
<keyword evidence="4" id="KW-1185">Reference proteome</keyword>
<proteinExistence type="predicted"/>
<evidence type="ECO:0000313" key="4">
    <source>
        <dbReference type="Proteomes" id="UP001207918"/>
    </source>
</evidence>
<dbReference type="Proteomes" id="UP001207918">
    <property type="component" value="Unassembled WGS sequence"/>
</dbReference>
<dbReference type="Gene3D" id="2.60.40.3650">
    <property type="match status" value="1"/>
</dbReference>
<evidence type="ECO:0000259" key="1">
    <source>
        <dbReference type="Pfam" id="PF05299"/>
    </source>
</evidence>
<evidence type="ECO:0000313" key="3">
    <source>
        <dbReference type="EMBL" id="MCW9706930.1"/>
    </source>
</evidence>
<feature type="domain" description="Peptidase M61 N-terminal" evidence="2">
    <location>
        <begin position="31"/>
        <end position="196"/>
    </location>
</feature>
<feature type="domain" description="Peptidase M61 catalytic" evidence="1">
    <location>
        <begin position="294"/>
        <end position="411"/>
    </location>
</feature>
<dbReference type="PIRSF" id="PIRSF016493">
    <property type="entry name" value="Glycyl_aminpptds"/>
    <property type="match status" value="1"/>
</dbReference>
<name>A0ABT3PM38_9BACT</name>
<reference evidence="3 4" key="1">
    <citation type="submission" date="2021-03" db="EMBL/GenBank/DDBJ databases">
        <title>Aliifodinibius sp. nov., a new bacterium isolated from saline soil.</title>
        <authorList>
            <person name="Galisteo C."/>
            <person name="De La Haba R."/>
            <person name="Sanchez-Porro C."/>
            <person name="Ventosa A."/>
        </authorList>
    </citation>
    <scope>NUCLEOTIDE SEQUENCE [LARGE SCALE GENOMIC DNA]</scope>
    <source>
        <strain evidence="3 4">1BSP15-2V2</strain>
    </source>
</reference>
<dbReference type="Pfam" id="PF05299">
    <property type="entry name" value="Peptidase_M61"/>
    <property type="match status" value="1"/>
</dbReference>
<accession>A0ABT3PM38</accession>
<dbReference type="InterPro" id="IPR007963">
    <property type="entry name" value="Peptidase_M61_catalytic"/>
</dbReference>
<organism evidence="3 4">
    <name type="scientific">Fodinibius salsisoli</name>
    <dbReference type="NCBI Taxonomy" id="2820877"/>
    <lineage>
        <taxon>Bacteria</taxon>
        <taxon>Pseudomonadati</taxon>
        <taxon>Balneolota</taxon>
        <taxon>Balneolia</taxon>
        <taxon>Balneolales</taxon>
        <taxon>Balneolaceae</taxon>
        <taxon>Fodinibius</taxon>
    </lineage>
</organism>
<dbReference type="Pfam" id="PF17899">
    <property type="entry name" value="Peptidase_M61_N"/>
    <property type="match status" value="1"/>
</dbReference>
<dbReference type="InterPro" id="IPR024191">
    <property type="entry name" value="Peptidase_M61"/>
</dbReference>
<dbReference type="Gene3D" id="1.10.390.10">
    <property type="entry name" value="Neutral Protease Domain 2"/>
    <property type="match status" value="1"/>
</dbReference>
<dbReference type="RefSeq" id="WP_265765678.1">
    <property type="nucleotide sequence ID" value="NZ_JAGGJA010000005.1"/>
</dbReference>
<gene>
    <name evidence="3" type="ORF">J6I44_08680</name>
</gene>
<dbReference type="Gene3D" id="2.30.42.10">
    <property type="match status" value="1"/>
</dbReference>
<protein>
    <submittedName>
        <fullName evidence="3">M61 family metallopeptidase</fullName>
    </submittedName>
</protein>
<dbReference type="SUPFAM" id="SSF50156">
    <property type="entry name" value="PDZ domain-like"/>
    <property type="match status" value="1"/>
</dbReference>
<comment type="caution">
    <text evidence="3">The sequence shown here is derived from an EMBL/GenBank/DDBJ whole genome shotgun (WGS) entry which is preliminary data.</text>
</comment>
<evidence type="ECO:0000259" key="2">
    <source>
        <dbReference type="Pfam" id="PF17899"/>
    </source>
</evidence>
<dbReference type="InterPro" id="IPR027268">
    <property type="entry name" value="Peptidase_M4/M1_CTD_sf"/>
</dbReference>